<dbReference type="InterPro" id="IPR005747">
    <property type="entry name" value="MutS2"/>
</dbReference>
<keyword evidence="3 7" id="KW-0378">Hydrolase</keyword>
<evidence type="ECO:0000256" key="6">
    <source>
        <dbReference type="ARBA" id="ARBA00023125"/>
    </source>
</evidence>
<dbReference type="GO" id="GO:0005524">
    <property type="term" value="F:ATP binding"/>
    <property type="evidence" value="ECO:0007669"/>
    <property type="project" value="UniProtKB-UniRule"/>
</dbReference>
<dbReference type="SUPFAM" id="SSF48334">
    <property type="entry name" value="DNA repair protein MutS, domain III"/>
    <property type="match status" value="1"/>
</dbReference>
<dbReference type="InterPro" id="IPR027417">
    <property type="entry name" value="P-loop_NTPase"/>
</dbReference>
<dbReference type="SUPFAM" id="SSF160443">
    <property type="entry name" value="SMR domain-like"/>
    <property type="match status" value="1"/>
</dbReference>
<comment type="function">
    <text evidence="7">Endonuclease that is involved in the suppression of homologous recombination and thus may have a key role in the control of bacterial genetic diversity.</text>
</comment>
<keyword evidence="4 7" id="KW-0067">ATP-binding</keyword>
<dbReference type="InterPro" id="IPR046893">
    <property type="entry name" value="MSSS"/>
</dbReference>
<dbReference type="Pfam" id="PF01713">
    <property type="entry name" value="Smr"/>
    <property type="match status" value="1"/>
</dbReference>
<dbReference type="AlphaFoldDB" id="A0A4Y3PNI0"/>
<evidence type="ECO:0000256" key="8">
    <source>
        <dbReference type="SAM" id="Coils"/>
    </source>
</evidence>
<dbReference type="GO" id="GO:0019843">
    <property type="term" value="F:rRNA binding"/>
    <property type="evidence" value="ECO:0007669"/>
    <property type="project" value="UniProtKB-UniRule"/>
</dbReference>
<dbReference type="GO" id="GO:0072344">
    <property type="term" value="P:rescue of stalled ribosome"/>
    <property type="evidence" value="ECO:0007669"/>
    <property type="project" value="UniProtKB-UniRule"/>
</dbReference>
<dbReference type="NCBIfam" id="TIGR01069">
    <property type="entry name" value="mutS2"/>
    <property type="match status" value="1"/>
</dbReference>
<evidence type="ECO:0000256" key="1">
    <source>
        <dbReference type="ARBA" id="ARBA00022730"/>
    </source>
</evidence>
<dbReference type="PANTHER" id="PTHR48466">
    <property type="entry name" value="OS10G0509000 PROTEIN-RELATED"/>
    <property type="match status" value="1"/>
</dbReference>
<dbReference type="EC" id="3.6.4.-" evidence="7"/>
<dbReference type="GO" id="GO:0004519">
    <property type="term" value="F:endonuclease activity"/>
    <property type="evidence" value="ECO:0007669"/>
    <property type="project" value="UniProtKB-UniRule"/>
</dbReference>
<keyword evidence="1 7" id="KW-0699">rRNA-binding</keyword>
<feature type="coiled-coil region" evidence="8">
    <location>
        <begin position="515"/>
        <end position="599"/>
    </location>
</feature>
<dbReference type="GO" id="GO:0140664">
    <property type="term" value="F:ATP-dependent DNA damage sensor activity"/>
    <property type="evidence" value="ECO:0007669"/>
    <property type="project" value="InterPro"/>
</dbReference>
<dbReference type="Gene3D" id="3.30.1370.110">
    <property type="match status" value="1"/>
</dbReference>
<dbReference type="InterPro" id="IPR045076">
    <property type="entry name" value="MutS"/>
</dbReference>
<sequence>MEQRVLKTLEYDKIIALLVDKASCTYGKEKAAELTPFVQLDEVKIAQQGTQEAATVLRLKGSAPLGGIRDIRSSVQRARLNAMLAPLELLDIASTIMAGRRLKNFLLDMCQDHDLPLLQLQAERIEGLRELEMEIRRCIDENGDVLDSASVELRQVRQEIRQVESRIREKLDQMTRSSSYQKMLMENIVTIRGDRFVIPVKQEYRHVFGGIVHDQSASGATLFIEPEVIVSMNNKLRELRLREEREVERILYILTEQVSFAVEALSENVDALTELDFLFAKAQLAWSMKAVCPKLNDRGYLQMRKARHPLIPREVVVPVDVELGGEYQAIVVTGPNTGGKTVSLKTIGLLSLMAMSGLHIPAEEESEMTVFSSVFADIGDEQSIEQSLSTFSSHMTNIISILEKMDEKSLVLFDELGAGTDPTEGAALAMSIIDHVIDSGARMVATTHYSELKAYAYDRPEVINASVEFDVQTLRPTYRLLVGVPGRSNAFAIARRLGLPEAIIEVARGSISEEDNQVESMIASLERNRKSAEADRNAAASLRREAEELRRQLDEERARFAEEKNKLMERAEEEARIAVQLAKEEAETIIRELREMRDDGVEIKEHRLIEAKKRLGNAVLELEKEKVKKPARAVRATQIKVGDEVMVTSFGQKGTVLEKVNNDEFLVQIGIMKMKVRRDDMNVQNSITQKPQAAPYTSVNRRTASIKMDLDLRGYNVEDAIREMDQFLDDALLGGLHSVSIIHGHGTGVLRKGVHEYLRSHRNVKSFRLGGQGEGGVGATIAELK</sequence>
<dbReference type="PROSITE" id="PS00486">
    <property type="entry name" value="DNA_MISMATCH_REPAIR_2"/>
    <property type="match status" value="1"/>
</dbReference>
<dbReference type="GO" id="GO:0045910">
    <property type="term" value="P:negative regulation of DNA recombination"/>
    <property type="evidence" value="ECO:0007669"/>
    <property type="project" value="InterPro"/>
</dbReference>
<feature type="binding site" evidence="7">
    <location>
        <begin position="334"/>
        <end position="341"/>
    </location>
    <ligand>
        <name>ATP</name>
        <dbReference type="ChEBI" id="CHEBI:30616"/>
    </ligand>
</feature>
<dbReference type="SUPFAM" id="SSF52540">
    <property type="entry name" value="P-loop containing nucleoside triphosphate hydrolases"/>
    <property type="match status" value="1"/>
</dbReference>
<keyword evidence="5 7" id="KW-0694">RNA-binding</keyword>
<reference evidence="10 11" key="1">
    <citation type="submission" date="2019-06" db="EMBL/GenBank/DDBJ databases">
        <title>Whole genome shotgun sequence of Brevibacillus parabrevis NBRC 12334.</title>
        <authorList>
            <person name="Hosoyama A."/>
            <person name="Uohara A."/>
            <person name="Ohji S."/>
            <person name="Ichikawa N."/>
        </authorList>
    </citation>
    <scope>NUCLEOTIDE SEQUENCE [LARGE SCALE GENOMIC DNA]</scope>
    <source>
        <strain evidence="10 11">NBRC 12334</strain>
    </source>
</reference>
<dbReference type="PROSITE" id="PS50828">
    <property type="entry name" value="SMR"/>
    <property type="match status" value="1"/>
</dbReference>
<dbReference type="PIRSF" id="PIRSF005814">
    <property type="entry name" value="MutS_YshD"/>
    <property type="match status" value="1"/>
</dbReference>
<dbReference type="Pfam" id="PF20297">
    <property type="entry name" value="MSSS"/>
    <property type="match status" value="1"/>
</dbReference>
<dbReference type="SMART" id="SM00463">
    <property type="entry name" value="SMR"/>
    <property type="match status" value="1"/>
</dbReference>
<dbReference type="InterPro" id="IPR036187">
    <property type="entry name" value="DNA_mismatch_repair_MutS_sf"/>
</dbReference>
<dbReference type="CDD" id="cd03280">
    <property type="entry name" value="ABC_MutS2"/>
    <property type="match status" value="1"/>
</dbReference>
<dbReference type="PANTHER" id="PTHR48466:SF2">
    <property type="entry name" value="OS10G0509000 PROTEIN"/>
    <property type="match status" value="1"/>
</dbReference>
<dbReference type="GO" id="GO:0006298">
    <property type="term" value="P:mismatch repair"/>
    <property type="evidence" value="ECO:0007669"/>
    <property type="project" value="InterPro"/>
</dbReference>
<keyword evidence="7 10" id="KW-0255">Endonuclease</keyword>
<keyword evidence="7" id="KW-0540">Nuclease</keyword>
<comment type="subunit">
    <text evidence="7">Homodimer. Binds to stalled ribosomes, contacting rRNA.</text>
</comment>
<dbReference type="HAMAP" id="MF_00092">
    <property type="entry name" value="MutS2"/>
    <property type="match status" value="1"/>
</dbReference>
<organism evidence="10 11">
    <name type="scientific">Brevibacillus parabrevis</name>
    <dbReference type="NCBI Taxonomy" id="54914"/>
    <lineage>
        <taxon>Bacteria</taxon>
        <taxon>Bacillati</taxon>
        <taxon>Bacillota</taxon>
        <taxon>Bacilli</taxon>
        <taxon>Bacillales</taxon>
        <taxon>Paenibacillaceae</taxon>
        <taxon>Brevibacillus</taxon>
    </lineage>
</organism>
<evidence type="ECO:0000256" key="5">
    <source>
        <dbReference type="ARBA" id="ARBA00022884"/>
    </source>
</evidence>
<proteinExistence type="inferred from homology"/>
<dbReference type="GO" id="GO:0016887">
    <property type="term" value="F:ATP hydrolysis activity"/>
    <property type="evidence" value="ECO:0007669"/>
    <property type="project" value="InterPro"/>
</dbReference>
<dbReference type="InterPro" id="IPR002625">
    <property type="entry name" value="Smr_dom"/>
</dbReference>
<keyword evidence="8" id="KW-0175">Coiled coil</keyword>
<dbReference type="InterPro" id="IPR000432">
    <property type="entry name" value="DNA_mismatch_repair_MutS_C"/>
</dbReference>
<evidence type="ECO:0000256" key="4">
    <source>
        <dbReference type="ARBA" id="ARBA00022840"/>
    </source>
</evidence>
<protein>
    <recommendedName>
        <fullName evidence="7">Endonuclease MutS2</fullName>
        <ecNumber evidence="7">3.1.-.-</ecNumber>
    </recommendedName>
    <alternativeName>
        <fullName evidence="7">Ribosome-associated protein quality control-upstream factor</fullName>
        <shortName evidence="7">RQC-upstream factor</shortName>
        <shortName evidence="7">RqcU</shortName>
        <ecNumber evidence="7">3.6.4.-</ecNumber>
    </alternativeName>
</protein>
<name>A0A4Y3PNI0_BREPA</name>
<comment type="similarity">
    <text evidence="7">Belongs to the DNA mismatch repair MutS family. MutS2 subfamily.</text>
</comment>
<evidence type="ECO:0000259" key="9">
    <source>
        <dbReference type="PROSITE" id="PS50828"/>
    </source>
</evidence>
<accession>A0A4Y3PNI0</accession>
<evidence type="ECO:0000256" key="7">
    <source>
        <dbReference type="HAMAP-Rule" id="MF_00092"/>
    </source>
</evidence>
<evidence type="ECO:0000313" key="10">
    <source>
        <dbReference type="EMBL" id="GEB33536.1"/>
    </source>
</evidence>
<feature type="coiled-coil region" evidence="8">
    <location>
        <begin position="146"/>
        <end position="173"/>
    </location>
</feature>
<evidence type="ECO:0000256" key="2">
    <source>
        <dbReference type="ARBA" id="ARBA00022741"/>
    </source>
</evidence>
<dbReference type="Proteomes" id="UP000316882">
    <property type="component" value="Unassembled WGS sequence"/>
</dbReference>
<keyword evidence="6 7" id="KW-0238">DNA-binding</keyword>
<comment type="function">
    <text evidence="7">Acts as a ribosome collision sensor, splitting the ribosome into its 2 subunits. Detects stalled/collided 70S ribosomes which it binds and splits by an ATP-hydrolysis driven conformational change. Acts upstream of the ribosome quality control system (RQC), a ribosome-associated complex that mediates the extraction of incompletely synthesized nascent chains from stalled ribosomes and their subsequent degradation. Probably generates substrates for RQC.</text>
</comment>
<dbReference type="InterPro" id="IPR036063">
    <property type="entry name" value="Smr_dom_sf"/>
</dbReference>
<feature type="domain" description="Smr" evidence="9">
    <location>
        <begin position="710"/>
        <end position="785"/>
    </location>
</feature>
<dbReference type="STRING" id="54914.AV540_06645"/>
<dbReference type="SMART" id="SM00533">
    <property type="entry name" value="MUTSd"/>
    <property type="match status" value="1"/>
</dbReference>
<gene>
    <name evidence="7 10" type="primary">mutS2</name>
    <name evidence="7" type="synonym">rqcU</name>
    <name evidence="10" type="ORF">BPA01_31160</name>
</gene>
<dbReference type="EC" id="3.1.-.-" evidence="7"/>
<dbReference type="InterPro" id="IPR007696">
    <property type="entry name" value="DNA_mismatch_repair_MutS_core"/>
</dbReference>
<dbReference type="FunFam" id="3.40.50.300:FF:000830">
    <property type="entry name" value="Endonuclease MutS2"/>
    <property type="match status" value="1"/>
</dbReference>
<keyword evidence="2 7" id="KW-0547">Nucleotide-binding</keyword>
<dbReference type="EMBL" id="BJMH01000014">
    <property type="protein sequence ID" value="GEB33536.1"/>
    <property type="molecule type" value="Genomic_DNA"/>
</dbReference>
<dbReference type="GO" id="GO:0043023">
    <property type="term" value="F:ribosomal large subunit binding"/>
    <property type="evidence" value="ECO:0007669"/>
    <property type="project" value="UniProtKB-UniRule"/>
</dbReference>
<comment type="caution">
    <text evidence="10">The sequence shown here is derived from an EMBL/GenBank/DDBJ whole genome shotgun (WGS) entry which is preliminary data.</text>
</comment>
<evidence type="ECO:0000313" key="11">
    <source>
        <dbReference type="Proteomes" id="UP000316882"/>
    </source>
</evidence>
<dbReference type="SMART" id="SM00534">
    <property type="entry name" value="MUTSac"/>
    <property type="match status" value="1"/>
</dbReference>
<dbReference type="Gene3D" id="3.40.50.300">
    <property type="entry name" value="P-loop containing nucleotide triphosphate hydrolases"/>
    <property type="match status" value="1"/>
</dbReference>
<dbReference type="Pfam" id="PF00488">
    <property type="entry name" value="MutS_V"/>
    <property type="match status" value="1"/>
</dbReference>
<dbReference type="GO" id="GO:0030983">
    <property type="term" value="F:mismatched DNA binding"/>
    <property type="evidence" value="ECO:0007669"/>
    <property type="project" value="InterPro"/>
</dbReference>
<dbReference type="RefSeq" id="WP_122963160.1">
    <property type="nucleotide sequence ID" value="NZ_BJMH01000014.1"/>
</dbReference>
<evidence type="ECO:0000256" key="3">
    <source>
        <dbReference type="ARBA" id="ARBA00022801"/>
    </source>
</evidence>
<keyword evidence="11" id="KW-1185">Reference proteome</keyword>